<evidence type="ECO:0000313" key="1">
    <source>
        <dbReference type="Proteomes" id="UP000887576"/>
    </source>
</evidence>
<dbReference type="Proteomes" id="UP000887576">
    <property type="component" value="Unplaced"/>
</dbReference>
<sequence length="220" mass="25432">MAGAEDFDVVPRDVSFCDEDLDLDYQIGEQVYAYLCGWFYPGNVVEIDEYLCVVKFYGSSKKILGFKNQFIPLFMISKGSFVLAKNELLETFPCIAICAQVIDFADNNLLFLESLTSIWCLPWSMMIISIDQASVIWTRYYYQNSSRSPANHLIDPMLMQTNNNENHYRTLQMKKLAFPRAFLIVAILVFAAILAFLRALIVKLLVDFYHSYMALETYFM</sequence>
<evidence type="ECO:0000313" key="2">
    <source>
        <dbReference type="WBParaSite" id="JU765_v2.g15240.t1"/>
    </source>
</evidence>
<protein>
    <submittedName>
        <fullName evidence="2">Uncharacterized protein</fullName>
    </submittedName>
</protein>
<organism evidence="1 2">
    <name type="scientific">Panagrolaimus sp. JU765</name>
    <dbReference type="NCBI Taxonomy" id="591449"/>
    <lineage>
        <taxon>Eukaryota</taxon>
        <taxon>Metazoa</taxon>
        <taxon>Ecdysozoa</taxon>
        <taxon>Nematoda</taxon>
        <taxon>Chromadorea</taxon>
        <taxon>Rhabditida</taxon>
        <taxon>Tylenchina</taxon>
        <taxon>Panagrolaimomorpha</taxon>
        <taxon>Panagrolaimoidea</taxon>
        <taxon>Panagrolaimidae</taxon>
        <taxon>Panagrolaimus</taxon>
    </lineage>
</organism>
<reference evidence="2" key="1">
    <citation type="submission" date="2022-11" db="UniProtKB">
        <authorList>
            <consortium name="WormBaseParasite"/>
        </authorList>
    </citation>
    <scope>IDENTIFICATION</scope>
</reference>
<name>A0AC34QDE2_9BILA</name>
<accession>A0AC34QDE2</accession>
<dbReference type="WBParaSite" id="JU765_v2.g15240.t1">
    <property type="protein sequence ID" value="JU765_v2.g15240.t1"/>
    <property type="gene ID" value="JU765_v2.g15240"/>
</dbReference>
<proteinExistence type="predicted"/>